<keyword evidence="2" id="KW-1185">Reference proteome</keyword>
<accession>A0ABY8M6M7</accession>
<name>A0ABY8M6M7_9HYPH</name>
<reference evidence="1 2" key="1">
    <citation type="submission" date="2023-04" db="EMBL/GenBank/DDBJ databases">
        <title>Neorhizobium petrolearium OS53, complete genome.</title>
        <authorList>
            <person name="Yu T."/>
        </authorList>
    </citation>
    <scope>NUCLEOTIDE SEQUENCE [LARGE SCALE GENOMIC DNA]</scope>
    <source>
        <strain evidence="1 2">OS53</strain>
    </source>
</reference>
<proteinExistence type="predicted"/>
<protein>
    <submittedName>
        <fullName evidence="1">Uncharacterized protein</fullName>
    </submittedName>
</protein>
<sequence>MMILSVGSADGMVHLVLPSGAGRFAPSGFYRYRLGRNCNGILRARSLAAET</sequence>
<organism evidence="1 2">
    <name type="scientific">Neorhizobium petrolearium</name>
    <dbReference type="NCBI Taxonomy" id="515361"/>
    <lineage>
        <taxon>Bacteria</taxon>
        <taxon>Pseudomonadati</taxon>
        <taxon>Pseudomonadota</taxon>
        <taxon>Alphaproteobacteria</taxon>
        <taxon>Hyphomicrobiales</taxon>
        <taxon>Rhizobiaceae</taxon>
        <taxon>Rhizobium/Agrobacterium group</taxon>
        <taxon>Neorhizobium</taxon>
    </lineage>
</organism>
<evidence type="ECO:0000313" key="2">
    <source>
        <dbReference type="Proteomes" id="UP001227095"/>
    </source>
</evidence>
<dbReference type="Proteomes" id="UP001227095">
    <property type="component" value="Chromosome"/>
</dbReference>
<gene>
    <name evidence="1" type="ORF">QEO92_09130</name>
</gene>
<evidence type="ECO:0000313" key="1">
    <source>
        <dbReference type="EMBL" id="WGI70183.1"/>
    </source>
</evidence>
<dbReference type="EMBL" id="CP123000">
    <property type="protein sequence ID" value="WGI70183.1"/>
    <property type="molecule type" value="Genomic_DNA"/>
</dbReference>
<dbReference type="RefSeq" id="WP_280107508.1">
    <property type="nucleotide sequence ID" value="NZ_CP123000.1"/>
</dbReference>